<evidence type="ECO:0000259" key="11">
    <source>
        <dbReference type="PROSITE" id="PS51466"/>
    </source>
</evidence>
<evidence type="ECO:0000256" key="1">
    <source>
        <dbReference type="ARBA" id="ARBA00004718"/>
    </source>
</evidence>
<dbReference type="GO" id="GO:0006357">
    <property type="term" value="P:regulation of transcription by RNA polymerase II"/>
    <property type="evidence" value="ECO:0007669"/>
    <property type="project" value="TreeGrafter"/>
</dbReference>
<feature type="non-terminal residue" evidence="12">
    <location>
        <position position="1"/>
    </location>
</feature>
<comment type="caution">
    <text evidence="12">The sequence shown here is derived from an EMBL/GenBank/DDBJ whole genome shotgun (WGS) entry which is preliminary data.</text>
</comment>
<protein>
    <recommendedName>
        <fullName evidence="14">SP-RING-type domain-containing protein</fullName>
    </recommendedName>
</protein>
<dbReference type="GO" id="GO:0008270">
    <property type="term" value="F:zinc ion binding"/>
    <property type="evidence" value="ECO:0007669"/>
    <property type="project" value="UniProtKB-KW"/>
</dbReference>
<dbReference type="Proteomes" id="UP000215902">
    <property type="component" value="Unassembled WGS sequence"/>
</dbReference>
<dbReference type="Pfam" id="PF02891">
    <property type="entry name" value="zf-MIZ"/>
    <property type="match status" value="1"/>
</dbReference>
<evidence type="ECO:0000256" key="9">
    <source>
        <dbReference type="SAM" id="MobiDB-lite"/>
    </source>
</evidence>
<dbReference type="CDD" id="cd16650">
    <property type="entry name" value="SP-RING_PIAS-like"/>
    <property type="match status" value="1"/>
</dbReference>
<keyword evidence="3" id="KW-0808">Transferase</keyword>
<feature type="region of interest" description="Disordered" evidence="9">
    <location>
        <begin position="376"/>
        <end position="405"/>
    </location>
</feature>
<keyword evidence="4" id="KW-0479">Metal-binding</keyword>
<evidence type="ECO:0000256" key="3">
    <source>
        <dbReference type="ARBA" id="ARBA00022679"/>
    </source>
</evidence>
<feature type="region of interest" description="Disordered" evidence="9">
    <location>
        <begin position="107"/>
        <end position="176"/>
    </location>
</feature>
<dbReference type="GO" id="GO:0003712">
    <property type="term" value="F:transcription coregulator activity"/>
    <property type="evidence" value="ECO:0007669"/>
    <property type="project" value="TreeGrafter"/>
</dbReference>
<evidence type="ECO:0008006" key="14">
    <source>
        <dbReference type="Google" id="ProtNLM"/>
    </source>
</evidence>
<feature type="region of interest" description="Disordered" evidence="9">
    <location>
        <begin position="839"/>
        <end position="866"/>
    </location>
</feature>
<dbReference type="InterPro" id="IPR023321">
    <property type="entry name" value="PINIT"/>
</dbReference>
<evidence type="ECO:0000256" key="5">
    <source>
        <dbReference type="ARBA" id="ARBA00022771"/>
    </source>
</evidence>
<dbReference type="PANTHER" id="PTHR10782:SF94">
    <property type="entry name" value="SUPPRESSOR OF VARIEGATION 2-10, ISOFORM I"/>
    <property type="match status" value="1"/>
</dbReference>
<dbReference type="InterPro" id="IPR038654">
    <property type="entry name" value="PINIT_sf"/>
</dbReference>
<feature type="region of interest" description="Disordered" evidence="9">
    <location>
        <begin position="742"/>
        <end position="819"/>
    </location>
</feature>
<keyword evidence="6" id="KW-0833">Ubl conjugation pathway</keyword>
<dbReference type="STRING" id="282301.A0A267GY09"/>
<evidence type="ECO:0000256" key="8">
    <source>
        <dbReference type="PROSITE-ProRule" id="PRU00452"/>
    </source>
</evidence>
<feature type="compositionally biased region" description="Low complexity" evidence="9">
    <location>
        <begin position="253"/>
        <end position="267"/>
    </location>
</feature>
<feature type="compositionally biased region" description="Polar residues" evidence="9">
    <location>
        <begin position="162"/>
        <end position="175"/>
    </location>
</feature>
<dbReference type="Pfam" id="PF14324">
    <property type="entry name" value="PINIT"/>
    <property type="match status" value="1"/>
</dbReference>
<dbReference type="UniPathway" id="UPA00886"/>
<dbReference type="GO" id="GO:0016925">
    <property type="term" value="P:protein sumoylation"/>
    <property type="evidence" value="ECO:0007669"/>
    <property type="project" value="UniProtKB-UniPathway"/>
</dbReference>
<feature type="compositionally biased region" description="Basic residues" evidence="9">
    <location>
        <begin position="125"/>
        <end position="135"/>
    </location>
</feature>
<name>A0A267GY09_9PLAT</name>
<gene>
    <name evidence="12" type="ORF">BOX15_Mlig005440g2</name>
</gene>
<dbReference type="InterPro" id="IPR004181">
    <property type="entry name" value="Znf_MIZ"/>
</dbReference>
<feature type="compositionally biased region" description="Basic residues" evidence="9">
    <location>
        <begin position="380"/>
        <end position="395"/>
    </location>
</feature>
<comment type="pathway">
    <text evidence="1">Protein modification; protein sumoylation.</text>
</comment>
<dbReference type="PROSITE" id="PS51466">
    <property type="entry name" value="PINIT"/>
    <property type="match status" value="1"/>
</dbReference>
<feature type="domain" description="SP-RING-type" evidence="10">
    <location>
        <begin position="608"/>
        <end position="689"/>
    </location>
</feature>
<reference evidence="12 13" key="1">
    <citation type="submission" date="2017-06" db="EMBL/GenBank/DDBJ databases">
        <title>A platform for efficient transgenesis in Macrostomum lignano, a flatworm model organism for stem cell research.</title>
        <authorList>
            <person name="Berezikov E."/>
        </authorList>
    </citation>
    <scope>NUCLEOTIDE SEQUENCE [LARGE SCALE GENOMIC DNA]</scope>
    <source>
        <strain evidence="12">DV1</strain>
        <tissue evidence="12">Whole organism</tissue>
    </source>
</reference>
<evidence type="ECO:0000313" key="13">
    <source>
        <dbReference type="Proteomes" id="UP000215902"/>
    </source>
</evidence>
<dbReference type="OrthoDB" id="6287745at2759"/>
<evidence type="ECO:0000256" key="2">
    <source>
        <dbReference type="ARBA" id="ARBA00005383"/>
    </source>
</evidence>
<dbReference type="EMBL" id="NIVC01000124">
    <property type="protein sequence ID" value="PAA90192.1"/>
    <property type="molecule type" value="Genomic_DNA"/>
</dbReference>
<dbReference type="SUPFAM" id="SSF57850">
    <property type="entry name" value="RING/U-box"/>
    <property type="match status" value="1"/>
</dbReference>
<sequence>GQLEPPPQQHLQPHLQQPQQNQQQSQQQQQQQFWPSNPLLEDFESQLSEIALSSSFWQNFLLPLQPQQQQEPSPPPPFYQSSSTLDFTGTADQLQSLSNCYTLLHEASNSRSATSSSTSNDNMQRRRSNSRRYAQHRQMIPSPPPLQPSASAFASEMPHHGSTASHLGYQQQQQGSNAPMLAALMAANAQSNLLNPSPLDHQPPPPAHQQPQQHQRRQPGVPTALQNAATANGGLFTHLKVSTASEQHHNLRSHAGSSSSSQQQQQHNLRRHHQQQQQRQASSNNQASSSLSLHQHQQQQQHQQTSNPALMACLNGAGGGGIGRADSTVGAVHHRKRSGDFSFPTFDSSSAQSVSSSIFGGAASIVDEFLSGCSSSSFSHHNHHHQHHHHHHHHSSPSSARPDSVLPEELPFFEHLNTLLKPTLLRPSRSNGHNQYQQQAHCDLEFGMNPQQVKSVLSMRTRDLASGRTEYAVQVLIRCFHSEAGTQPDAFPPGVNLTVNSQPVLGLPAPLPCRPGSDPVRPGRPVNISGLCRLSASSQANNRIRVSWLHRPSGPGYCLSVSLARVVSSNDLANRLLTLPGRVRPASQTQRQIRQLLLGNGDDDEDDDDAMVAMTTITASLRCPLSCARIQLPVRSDDCRHVQCFDARTYLSMNERRATWRCPCCDRPAPYASLHVDAHFQSVLANAPKSVDVVRFLDDGTWQPAGANAASSSTSASTAASASTYKGSSSALGGANFDSVVIDDDDDDDNSYSAIDEAPPTLKRQKRSDSVDDSPSTICNDLDPGDVIVVDLTADSDSGGDGNGRDCDDSSDSQSDTDTYNNGYGFAYFSGAVGVIVTPVQSPSPSPPIQPSSHGGGASSSSNSSSSAAAAAPVSVSSTSSINGSSHSFPLSQDLPTYFGSYPTLPIHSSAMPPPPPPLPMAAPSSSLSAAAMFPFELPTSFPSFDFFSSNSAHDNIF</sequence>
<dbReference type="Gene3D" id="2.60.120.780">
    <property type="entry name" value="PINIT domain"/>
    <property type="match status" value="1"/>
</dbReference>
<evidence type="ECO:0000256" key="4">
    <source>
        <dbReference type="ARBA" id="ARBA00022723"/>
    </source>
</evidence>
<keyword evidence="13" id="KW-1185">Reference proteome</keyword>
<feature type="compositionally biased region" description="Low complexity" evidence="9">
    <location>
        <begin position="9"/>
        <end position="32"/>
    </location>
</feature>
<organism evidence="12 13">
    <name type="scientific">Macrostomum lignano</name>
    <dbReference type="NCBI Taxonomy" id="282301"/>
    <lineage>
        <taxon>Eukaryota</taxon>
        <taxon>Metazoa</taxon>
        <taxon>Spiralia</taxon>
        <taxon>Lophotrochozoa</taxon>
        <taxon>Platyhelminthes</taxon>
        <taxon>Rhabditophora</taxon>
        <taxon>Macrostomorpha</taxon>
        <taxon>Macrostomida</taxon>
        <taxon>Macrostomidae</taxon>
        <taxon>Macrostomum</taxon>
    </lineage>
</organism>
<proteinExistence type="inferred from homology"/>
<accession>A0A267GY09</accession>
<evidence type="ECO:0000259" key="10">
    <source>
        <dbReference type="PROSITE" id="PS51044"/>
    </source>
</evidence>
<feature type="region of interest" description="Disordered" evidence="9">
    <location>
        <begin position="193"/>
        <end position="222"/>
    </location>
</feature>
<evidence type="ECO:0000256" key="7">
    <source>
        <dbReference type="ARBA" id="ARBA00022833"/>
    </source>
</evidence>
<keyword evidence="7" id="KW-0862">Zinc</keyword>
<dbReference type="AlphaFoldDB" id="A0A267GY09"/>
<feature type="region of interest" description="Disordered" evidence="9">
    <location>
        <begin position="66"/>
        <end position="85"/>
    </location>
</feature>
<dbReference type="Gene3D" id="3.30.40.10">
    <property type="entry name" value="Zinc/RING finger domain, C3HC4 (zinc finger)"/>
    <property type="match status" value="1"/>
</dbReference>
<feature type="region of interest" description="Disordered" evidence="9">
    <location>
        <begin position="244"/>
        <end position="306"/>
    </location>
</feature>
<feature type="compositionally biased region" description="Low complexity" evidence="9">
    <location>
        <begin position="107"/>
        <end position="120"/>
    </location>
</feature>
<feature type="region of interest" description="Disordered" evidence="9">
    <location>
        <begin position="1"/>
        <end position="38"/>
    </location>
</feature>
<feature type="domain" description="PINIT" evidence="11">
    <location>
        <begin position="394"/>
        <end position="567"/>
    </location>
</feature>
<feature type="compositionally biased region" description="Low complexity" evidence="9">
    <location>
        <begin position="275"/>
        <end position="304"/>
    </location>
</feature>
<evidence type="ECO:0000256" key="6">
    <source>
        <dbReference type="ARBA" id="ARBA00022786"/>
    </source>
</evidence>
<dbReference type="InterPro" id="IPR013083">
    <property type="entry name" value="Znf_RING/FYVE/PHD"/>
</dbReference>
<dbReference type="PROSITE" id="PS51044">
    <property type="entry name" value="ZF_SP_RING"/>
    <property type="match status" value="1"/>
</dbReference>
<comment type="similarity">
    <text evidence="2">Belongs to the PIAS family.</text>
</comment>
<dbReference type="GO" id="GO:0061665">
    <property type="term" value="F:SUMO ligase activity"/>
    <property type="evidence" value="ECO:0007669"/>
    <property type="project" value="TreeGrafter"/>
</dbReference>
<dbReference type="GO" id="GO:0000785">
    <property type="term" value="C:chromatin"/>
    <property type="evidence" value="ECO:0007669"/>
    <property type="project" value="TreeGrafter"/>
</dbReference>
<keyword evidence="5 8" id="KW-0863">Zinc-finger</keyword>
<evidence type="ECO:0000313" key="12">
    <source>
        <dbReference type="EMBL" id="PAA90192.1"/>
    </source>
</evidence>
<dbReference type="PANTHER" id="PTHR10782">
    <property type="entry name" value="ZINC FINGER MIZ DOMAIN-CONTAINING PROTEIN"/>
    <property type="match status" value="1"/>
</dbReference>